<dbReference type="Proteomes" id="UP000824596">
    <property type="component" value="Unassembled WGS sequence"/>
</dbReference>
<dbReference type="OrthoDB" id="4926480at2759"/>
<organism evidence="1 2">
    <name type="scientific">Hirsutella rhossiliensis</name>
    <dbReference type="NCBI Taxonomy" id="111463"/>
    <lineage>
        <taxon>Eukaryota</taxon>
        <taxon>Fungi</taxon>
        <taxon>Dikarya</taxon>
        <taxon>Ascomycota</taxon>
        <taxon>Pezizomycotina</taxon>
        <taxon>Sordariomycetes</taxon>
        <taxon>Hypocreomycetidae</taxon>
        <taxon>Hypocreales</taxon>
        <taxon>Ophiocordycipitaceae</taxon>
        <taxon>Hirsutella</taxon>
    </lineage>
</organism>
<evidence type="ECO:0000313" key="2">
    <source>
        <dbReference type="Proteomes" id="UP000824596"/>
    </source>
</evidence>
<evidence type="ECO:0000313" key="1">
    <source>
        <dbReference type="EMBL" id="KAH0964713.1"/>
    </source>
</evidence>
<dbReference type="EMBL" id="JAIZPD010000004">
    <property type="protein sequence ID" value="KAH0964713.1"/>
    <property type="molecule type" value="Genomic_DNA"/>
</dbReference>
<gene>
    <name evidence="1" type="ORF">HRG_05141</name>
</gene>
<keyword evidence="2" id="KW-1185">Reference proteome</keyword>
<dbReference type="RefSeq" id="XP_044722226.1">
    <property type="nucleotide sequence ID" value="XM_044863612.1"/>
</dbReference>
<reference evidence="1" key="1">
    <citation type="submission" date="2021-09" db="EMBL/GenBank/DDBJ databases">
        <title>A high-quality genome of the endoparasitic fungus Hirsutella rhossiliensis with a comparison of Hirsutella genomes reveals transposable elements contributing to genome size variation.</title>
        <authorList>
            <person name="Lin R."/>
            <person name="Jiao Y."/>
            <person name="Sun X."/>
            <person name="Ling J."/>
            <person name="Xie B."/>
            <person name="Cheng X."/>
        </authorList>
    </citation>
    <scope>NUCLEOTIDE SEQUENCE</scope>
    <source>
        <strain evidence="1">HR02</strain>
    </source>
</reference>
<dbReference type="AlphaFoldDB" id="A0A9P8SIY5"/>
<proteinExistence type="predicted"/>
<accession>A0A9P8SIY5</accession>
<protein>
    <submittedName>
        <fullName evidence="1">Uncharacterized protein</fullName>
    </submittedName>
</protein>
<comment type="caution">
    <text evidence="1">The sequence shown here is derived from an EMBL/GenBank/DDBJ whole genome shotgun (WGS) entry which is preliminary data.</text>
</comment>
<name>A0A9P8SIY5_9HYPO</name>
<sequence>MIQRLEDIRIRAVQHSTLEPITMLAAEIPLPLVSASEQIDLGDGSSGVVYSRMEAIPPQGGLGWEPWDGTEELPGGEQLEDGQDAFAIEGSWLELLYLAPDTEHAFEYFDLAIANEEGMGLAATLPLEDSTLPSHTGAPETLQSLTGEEGWAADGEAALGTSSEAAVQDSHVLLSPWAETFPGMLETYLDYLDRMSPSLRYPLASPDSVPSTDLELTHAAVNDASPPISTECLLTLQDGINKAYRCRGVMKDGLKKAQRASRCTPSR</sequence>
<dbReference type="GeneID" id="68354270"/>